<sequence>MPYNPAFLVNVAAFQAYLRERPKNLPPFEKDSDGNSILHTGERWCRVENCSSGHRLFADTGSLRVHVLKAHNKTMKLKEAPRKSRHTMEEEQEIIAWFMNIGKLPRLPLTKSNTVSVKAVKEHLKDRHLLYPCSACKAKNLTCPKTPFVCKYLERYFDVVADFDPPVDDNEDEDDYEDEDDEDEDNDQ</sequence>
<dbReference type="Proteomes" id="UP000191672">
    <property type="component" value="Unassembled WGS sequence"/>
</dbReference>
<name>A0A1V6P6Q7_9EURO</name>
<comment type="caution">
    <text evidence="3">The sequence shown here is derived from an EMBL/GenBank/DDBJ whole genome shotgun (WGS) entry which is preliminary data.</text>
</comment>
<reference evidence="4" key="2">
    <citation type="journal article" date="2017" name="Nat. Microbiol.">
        <title>Global analysis of biosynthetic gene clusters reveals vast potential of secondary metabolite production in Penicillium species.</title>
        <authorList>
            <person name="Nielsen J.C."/>
            <person name="Grijseels S."/>
            <person name="Prigent S."/>
            <person name="Ji B."/>
            <person name="Dainat J."/>
            <person name="Nielsen K.F."/>
            <person name="Frisvad J.C."/>
            <person name="Workman M."/>
            <person name="Nielsen J."/>
        </authorList>
    </citation>
    <scope>NUCLEOTIDE SEQUENCE [LARGE SCALE GENOMIC DNA]</scope>
    <source>
        <strain evidence="4">IBT 31811</strain>
    </source>
</reference>
<keyword evidence="4" id="KW-1185">Reference proteome</keyword>
<protein>
    <submittedName>
        <fullName evidence="3">Uncharacterized protein</fullName>
    </submittedName>
</protein>
<evidence type="ECO:0000313" key="2">
    <source>
        <dbReference type="EMBL" id="OQD70406.1"/>
    </source>
</evidence>
<gene>
    <name evidence="3" type="ORF">PENANT_c233G02792</name>
    <name evidence="2" type="ORF">PENANT_c261G11804</name>
</gene>
<evidence type="ECO:0000313" key="4">
    <source>
        <dbReference type="Proteomes" id="UP000191672"/>
    </source>
</evidence>
<feature type="region of interest" description="Disordered" evidence="1">
    <location>
        <begin position="163"/>
        <end position="188"/>
    </location>
</feature>
<reference evidence="3" key="1">
    <citation type="submission" date="2016-08" db="EMBL/GenBank/DDBJ databases">
        <title>Uncovering the secondary metabolism of Penicillium species provides insights into the evolution of 6-MSA pathways.</title>
        <authorList>
            <person name="Nielsen J.C."/>
            <person name="Nielsen J."/>
        </authorList>
    </citation>
    <scope>NUCLEOTIDE SEQUENCE [LARGE SCALE GENOMIC DNA]</scope>
    <source>
        <strain evidence="3">IBT 31811</strain>
    </source>
</reference>
<proteinExistence type="predicted"/>
<accession>A0A1V6P6Q7</accession>
<organism evidence="3 4">
    <name type="scientific">Penicillium antarcticum</name>
    <dbReference type="NCBI Taxonomy" id="416450"/>
    <lineage>
        <taxon>Eukaryota</taxon>
        <taxon>Fungi</taxon>
        <taxon>Dikarya</taxon>
        <taxon>Ascomycota</taxon>
        <taxon>Pezizomycotina</taxon>
        <taxon>Eurotiomycetes</taxon>
        <taxon>Eurotiomycetidae</taxon>
        <taxon>Eurotiales</taxon>
        <taxon>Aspergillaceae</taxon>
        <taxon>Penicillium</taxon>
    </lineage>
</organism>
<dbReference type="AlphaFoldDB" id="A0A1V6P6Q7"/>
<evidence type="ECO:0000313" key="3">
    <source>
        <dbReference type="EMBL" id="OQD72680.1"/>
    </source>
</evidence>
<dbReference type="EMBL" id="MDYN01000261">
    <property type="protein sequence ID" value="OQD70406.1"/>
    <property type="molecule type" value="Genomic_DNA"/>
</dbReference>
<feature type="compositionally biased region" description="Acidic residues" evidence="1">
    <location>
        <begin position="165"/>
        <end position="188"/>
    </location>
</feature>
<evidence type="ECO:0000256" key="1">
    <source>
        <dbReference type="SAM" id="MobiDB-lite"/>
    </source>
</evidence>
<dbReference type="EMBL" id="MDYN01000233">
    <property type="protein sequence ID" value="OQD72680.1"/>
    <property type="molecule type" value="Genomic_DNA"/>
</dbReference>